<dbReference type="Pfam" id="PF06962">
    <property type="entry name" value="rRNA_methylase"/>
    <property type="match status" value="1"/>
</dbReference>
<accession>A0AAE3L3D0</accession>
<dbReference type="PANTHER" id="PTHR35276">
    <property type="entry name" value="S-ADENOSYL-L-METHIONINE-DEPENDENT METHYLTRANSFERASES SUPERFAMILY PROTEIN"/>
    <property type="match status" value="1"/>
</dbReference>
<keyword evidence="2" id="KW-1185">Reference proteome</keyword>
<dbReference type="AlphaFoldDB" id="A0AAE3L3D0"/>
<protein>
    <submittedName>
        <fullName evidence="1">Methyltransferase domain-containing protein</fullName>
    </submittedName>
</protein>
<gene>
    <name evidence="1" type="ORF">NSA47_03490</name>
</gene>
<evidence type="ECO:0000313" key="1">
    <source>
        <dbReference type="EMBL" id="MCR1898053.1"/>
    </source>
</evidence>
<dbReference type="SUPFAM" id="SSF53335">
    <property type="entry name" value="S-adenosyl-L-methionine-dependent methyltransferases"/>
    <property type="match status" value="1"/>
</dbReference>
<dbReference type="EMBL" id="JANKAS010000002">
    <property type="protein sequence ID" value="MCR1898053.1"/>
    <property type="molecule type" value="Genomic_DNA"/>
</dbReference>
<dbReference type="RefSeq" id="WP_257529515.1">
    <property type="nucleotide sequence ID" value="NZ_JANKAS010000002.1"/>
</dbReference>
<dbReference type="InterPro" id="IPR010719">
    <property type="entry name" value="MnmM_MeTrfase"/>
</dbReference>
<reference evidence="1" key="1">
    <citation type="submission" date="2022-07" db="EMBL/GenBank/DDBJ databases">
        <title>Enhanced cultured diversity of the mouse gut microbiota enables custom-made synthetic communities.</title>
        <authorList>
            <person name="Afrizal A."/>
        </authorList>
    </citation>
    <scope>NUCLEOTIDE SEQUENCE</scope>
    <source>
        <strain evidence="1">DSM 28593</strain>
    </source>
</reference>
<sequence length="188" mass="21336">MELLFENITSLAQYFIYQIISPGDYAIDGTAGNGNDTLFLANLVAEQGKVFSFDIQKQAIDKTKEKLMNSLLFQRVELLHCSHENISKYVNVKVKGAMFNLGYLPRGDHAITTKGDSTVMAIEQTLELLLPKGIITICVYHGHPEGKNEQKQVLSFVHQLDNQKYNVIKMDYYNKLNNPPQLIIIEKK</sequence>
<keyword evidence="1" id="KW-0808">Transferase</keyword>
<dbReference type="InterPro" id="IPR029063">
    <property type="entry name" value="SAM-dependent_MTases_sf"/>
</dbReference>
<dbReference type="PANTHER" id="PTHR35276:SF1">
    <property type="entry name" value="TRNA (MNM(5)S(2)U34)-METHYLTRANSFERASE, CHLOROPLASTIC"/>
    <property type="match status" value="1"/>
</dbReference>
<dbReference type="GO" id="GO:0008168">
    <property type="term" value="F:methyltransferase activity"/>
    <property type="evidence" value="ECO:0007669"/>
    <property type="project" value="UniProtKB-KW"/>
</dbReference>
<comment type="caution">
    <text evidence="1">The sequence shown here is derived from an EMBL/GenBank/DDBJ whole genome shotgun (WGS) entry which is preliminary data.</text>
</comment>
<keyword evidence="1" id="KW-0489">Methyltransferase</keyword>
<dbReference type="GO" id="GO:0032259">
    <property type="term" value="P:methylation"/>
    <property type="evidence" value="ECO:0007669"/>
    <property type="project" value="UniProtKB-KW"/>
</dbReference>
<dbReference type="Proteomes" id="UP001205748">
    <property type="component" value="Unassembled WGS sequence"/>
</dbReference>
<evidence type="ECO:0000313" key="2">
    <source>
        <dbReference type="Proteomes" id="UP001205748"/>
    </source>
</evidence>
<dbReference type="Gene3D" id="3.40.50.150">
    <property type="entry name" value="Vaccinia Virus protein VP39"/>
    <property type="match status" value="1"/>
</dbReference>
<organism evidence="1 2">
    <name type="scientific">Irregularibacter muris</name>
    <dbReference type="NCBI Taxonomy" id="1796619"/>
    <lineage>
        <taxon>Bacteria</taxon>
        <taxon>Bacillati</taxon>
        <taxon>Bacillota</taxon>
        <taxon>Clostridia</taxon>
        <taxon>Eubacteriales</taxon>
        <taxon>Eubacteriaceae</taxon>
        <taxon>Irregularibacter</taxon>
    </lineage>
</organism>
<proteinExistence type="predicted"/>
<name>A0AAE3L3D0_9FIRM</name>